<dbReference type="Pfam" id="PF15617">
    <property type="entry name" value="C-C_Bond_Lyase"/>
    <property type="match status" value="1"/>
</dbReference>
<keyword evidence="5" id="KW-0456">Lyase</keyword>
<dbReference type="Proteomes" id="UP000509222">
    <property type="component" value="Chromosome"/>
</dbReference>
<dbReference type="PANTHER" id="PTHR32308">
    <property type="entry name" value="LYASE BETA SUBUNIT, PUTATIVE (AFU_ORTHOLOGUE AFUA_4G13030)-RELATED"/>
    <property type="match status" value="1"/>
</dbReference>
<dbReference type="GO" id="GO:0016829">
    <property type="term" value="F:lyase activity"/>
    <property type="evidence" value="ECO:0007669"/>
    <property type="project" value="UniProtKB-KW"/>
</dbReference>
<evidence type="ECO:0000313" key="6">
    <source>
        <dbReference type="Proteomes" id="UP000509222"/>
    </source>
</evidence>
<dbReference type="InterPro" id="IPR011206">
    <property type="entry name" value="Citrate_lyase_beta/mcl1/mcl2"/>
</dbReference>
<keyword evidence="6" id="KW-1185">Reference proteome</keyword>
<proteinExistence type="predicted"/>
<evidence type="ECO:0000256" key="2">
    <source>
        <dbReference type="ARBA" id="ARBA00022723"/>
    </source>
</evidence>
<comment type="cofactor">
    <cofactor evidence="1">
        <name>Mg(2+)</name>
        <dbReference type="ChEBI" id="CHEBI:18420"/>
    </cofactor>
</comment>
<dbReference type="Gene3D" id="3.20.20.60">
    <property type="entry name" value="Phosphoenolpyruvate-binding domains"/>
    <property type="match status" value="1"/>
</dbReference>
<dbReference type="AlphaFoldDB" id="A0A7H8Q8N1"/>
<keyword evidence="2 4" id="KW-0479">Metal-binding</keyword>
<protein>
    <submittedName>
        <fullName evidence="5">HpcH/HpaI aldolase/citrate lyase family protein</fullName>
    </submittedName>
</protein>
<evidence type="ECO:0000256" key="3">
    <source>
        <dbReference type="ARBA" id="ARBA00022842"/>
    </source>
</evidence>
<organism evidence="5 6">
    <name type="scientific">Planococcus glaciei</name>
    <dbReference type="NCBI Taxonomy" id="459472"/>
    <lineage>
        <taxon>Bacteria</taxon>
        <taxon>Bacillati</taxon>
        <taxon>Bacillota</taxon>
        <taxon>Bacilli</taxon>
        <taxon>Bacillales</taxon>
        <taxon>Caryophanaceae</taxon>
        <taxon>Planococcus</taxon>
    </lineage>
</organism>
<dbReference type="PIRSF" id="PIRSF015582">
    <property type="entry name" value="Cit_lyase_B"/>
    <property type="match status" value="1"/>
</dbReference>
<dbReference type="EMBL" id="CP051177">
    <property type="protein sequence ID" value="QKX49855.1"/>
    <property type="molecule type" value="Genomic_DNA"/>
</dbReference>
<reference evidence="6" key="2">
    <citation type="submission" date="2020-06" db="EMBL/GenBank/DDBJ databases">
        <title>Isolation of Planomicrobium glaciei.</title>
        <authorList>
            <person name="Malisova L."/>
            <person name="Safrankova R."/>
            <person name="Jakubu V."/>
            <person name="Spanelova P."/>
        </authorList>
    </citation>
    <scope>NUCLEOTIDE SEQUENCE [LARGE SCALE GENOMIC DNA]</scope>
    <source>
        <strain evidence="6">NRL-ATB46093</strain>
    </source>
</reference>
<sequence>MRHFDVLTDSELKAFFKYSPAEFNRDTERETLGLALGAALYTPGSRPEFGDKILSGQYRRGAFSGLATLIICLEDAVADSELPKAEANVIEQLKLLEKAAFFQAEAGPALFLRVRNATQLDKLTAEAGTAFGVLTGIVFPKGSVENLPGFFAALDRASEAAGRKLYALPLLETKEVLYSELREQNLQEIHRILLAEKDRVLTVRVGATDFSSLYGLRRPAERTIYEVHVIRDGLTAILNQFGRAEDGFVVSGPVYEHFSSGQGRPMSSKPEQVLWQEVQVDVLNGFKGKTCIHPSQISIVNAGHIVSLETYEDASLIMSESFKYNGILQSPKRNKMNEVKPHLSWARKVMAQAEVYGVLNENYKPIDVLNYIGSNRLSNQL</sequence>
<dbReference type="InterPro" id="IPR040442">
    <property type="entry name" value="Pyrv_kinase-like_dom_sf"/>
</dbReference>
<evidence type="ECO:0000256" key="1">
    <source>
        <dbReference type="ARBA" id="ARBA00001946"/>
    </source>
</evidence>
<dbReference type="InterPro" id="IPR039480">
    <property type="entry name" value="C-C_Bond_Lyase-like"/>
</dbReference>
<feature type="binding site" evidence="4">
    <location>
        <position position="209"/>
    </location>
    <ligand>
        <name>Mg(2+)</name>
        <dbReference type="ChEBI" id="CHEBI:18420"/>
    </ligand>
</feature>
<dbReference type="GO" id="GO:0000287">
    <property type="term" value="F:magnesium ion binding"/>
    <property type="evidence" value="ECO:0007669"/>
    <property type="project" value="TreeGrafter"/>
</dbReference>
<gene>
    <name evidence="5" type="ORF">HF394_04225</name>
</gene>
<dbReference type="GO" id="GO:0006107">
    <property type="term" value="P:oxaloacetate metabolic process"/>
    <property type="evidence" value="ECO:0007669"/>
    <property type="project" value="TreeGrafter"/>
</dbReference>
<evidence type="ECO:0000256" key="4">
    <source>
        <dbReference type="PIRSR" id="PIRSR015582-2"/>
    </source>
</evidence>
<dbReference type="RefSeq" id="WP_036804954.1">
    <property type="nucleotide sequence ID" value="NZ_CP051177.1"/>
</dbReference>
<keyword evidence="3 4" id="KW-0460">Magnesium</keyword>
<dbReference type="SUPFAM" id="SSF51621">
    <property type="entry name" value="Phosphoenolpyruvate/pyruvate domain"/>
    <property type="match status" value="1"/>
</dbReference>
<accession>A0A7H8Q8N1</accession>
<dbReference type="InterPro" id="IPR015813">
    <property type="entry name" value="Pyrv/PenolPyrv_kinase-like_dom"/>
</dbReference>
<name>A0A7H8Q8N1_9BACL</name>
<reference evidence="5 6" key="1">
    <citation type="submission" date="2020-04" db="EMBL/GenBank/DDBJ databases">
        <authorList>
            <person name="Pajer P."/>
            <person name="Broz P."/>
        </authorList>
    </citation>
    <scope>NUCLEOTIDE SEQUENCE [LARGE SCALE GENOMIC DNA]</scope>
    <source>
        <strain evidence="6">NRL-ATB46093</strain>
    </source>
</reference>
<dbReference type="PANTHER" id="PTHR32308:SF10">
    <property type="entry name" value="CITRATE LYASE SUBUNIT BETA"/>
    <property type="match status" value="1"/>
</dbReference>
<evidence type="ECO:0000313" key="5">
    <source>
        <dbReference type="EMBL" id="QKX49855.1"/>
    </source>
</evidence>